<dbReference type="Pfam" id="PF05099">
    <property type="entry name" value="TerB"/>
    <property type="match status" value="1"/>
</dbReference>
<dbReference type="InterPro" id="IPR029024">
    <property type="entry name" value="TerB-like"/>
</dbReference>
<dbReference type="InterPro" id="IPR036869">
    <property type="entry name" value="J_dom_sf"/>
</dbReference>
<accession>A0A1W1HKI8</accession>
<reference evidence="2 3" key="1">
    <citation type="submission" date="2017-03" db="EMBL/GenBank/DDBJ databases">
        <authorList>
            <person name="Afonso C.L."/>
            <person name="Miller P.J."/>
            <person name="Scott M.A."/>
            <person name="Spackman E."/>
            <person name="Goraichik I."/>
            <person name="Dimitrov K.M."/>
            <person name="Suarez D.L."/>
            <person name="Swayne D.E."/>
        </authorList>
    </citation>
    <scope>NUCLEOTIDE SEQUENCE [LARGE SCALE GENOMIC DNA]</scope>
    <source>
        <strain evidence="2">PRJEB14757</strain>
    </source>
</reference>
<evidence type="ECO:0000259" key="1">
    <source>
        <dbReference type="PROSITE" id="PS50076"/>
    </source>
</evidence>
<dbReference type="RefSeq" id="WP_080803023.1">
    <property type="nucleotide sequence ID" value="NZ_LT828544.1"/>
</dbReference>
<gene>
    <name evidence="2" type="primary">djlA</name>
    <name evidence="2" type="ORF">MTBBW1_830066</name>
</gene>
<dbReference type="NCBIfam" id="NF006948">
    <property type="entry name" value="PRK09430.1"/>
    <property type="match status" value="1"/>
</dbReference>
<dbReference type="Proteomes" id="UP000191931">
    <property type="component" value="Unassembled WGS sequence"/>
</dbReference>
<dbReference type="EMBL" id="FWEV01000329">
    <property type="protein sequence ID" value="SLM32994.1"/>
    <property type="molecule type" value="Genomic_DNA"/>
</dbReference>
<dbReference type="Pfam" id="PF00226">
    <property type="entry name" value="DnaJ"/>
    <property type="match status" value="1"/>
</dbReference>
<dbReference type="SMART" id="SM00271">
    <property type="entry name" value="DnaJ"/>
    <property type="match status" value="1"/>
</dbReference>
<dbReference type="OrthoDB" id="9779889at2"/>
<dbReference type="CDD" id="cd07316">
    <property type="entry name" value="terB_like_DjlA"/>
    <property type="match status" value="1"/>
</dbReference>
<feature type="domain" description="J" evidence="1">
    <location>
        <begin position="189"/>
        <end position="253"/>
    </location>
</feature>
<dbReference type="PRINTS" id="PR00625">
    <property type="entry name" value="JDOMAIN"/>
</dbReference>
<evidence type="ECO:0000313" key="3">
    <source>
        <dbReference type="Proteomes" id="UP000191931"/>
    </source>
</evidence>
<dbReference type="CDD" id="cd06257">
    <property type="entry name" value="DnaJ"/>
    <property type="match status" value="1"/>
</dbReference>
<name>A0A1W1HKI8_9BACT</name>
<evidence type="ECO:0000313" key="2">
    <source>
        <dbReference type="EMBL" id="SLM32994.1"/>
    </source>
</evidence>
<dbReference type="SUPFAM" id="SSF158682">
    <property type="entry name" value="TerB-like"/>
    <property type="match status" value="1"/>
</dbReference>
<dbReference type="InterPro" id="IPR050817">
    <property type="entry name" value="DjlA_DnaK_co-chaperone"/>
</dbReference>
<dbReference type="PROSITE" id="PS50076">
    <property type="entry name" value="DNAJ_2"/>
    <property type="match status" value="1"/>
</dbReference>
<keyword evidence="3" id="KW-1185">Reference proteome</keyword>
<dbReference type="STRING" id="1246637.MTBBW1_830066"/>
<dbReference type="InterPro" id="IPR001623">
    <property type="entry name" value="DnaJ_domain"/>
</dbReference>
<organism evidence="2 3">
    <name type="scientific">Desulfamplus magnetovallimortis</name>
    <dbReference type="NCBI Taxonomy" id="1246637"/>
    <lineage>
        <taxon>Bacteria</taxon>
        <taxon>Pseudomonadati</taxon>
        <taxon>Thermodesulfobacteriota</taxon>
        <taxon>Desulfobacteria</taxon>
        <taxon>Desulfobacterales</taxon>
        <taxon>Desulfobacteraceae</taxon>
        <taxon>Desulfamplus</taxon>
    </lineage>
</organism>
<dbReference type="PANTHER" id="PTHR24074">
    <property type="entry name" value="CO-CHAPERONE PROTEIN DJLA"/>
    <property type="match status" value="1"/>
</dbReference>
<dbReference type="InterPro" id="IPR007791">
    <property type="entry name" value="DjlA_N"/>
</dbReference>
<dbReference type="SUPFAM" id="SSF46565">
    <property type="entry name" value="Chaperone J-domain"/>
    <property type="match status" value="1"/>
</dbReference>
<proteinExistence type="predicted"/>
<dbReference type="Gene3D" id="1.10.287.110">
    <property type="entry name" value="DnaJ domain"/>
    <property type="match status" value="1"/>
</dbReference>
<dbReference type="Gene3D" id="1.10.3680.10">
    <property type="entry name" value="TerB-like"/>
    <property type="match status" value="1"/>
</dbReference>
<dbReference type="AlphaFoldDB" id="A0A1W1HKI8"/>
<sequence>MGWLGKMVGGTIGFALLGPIGAVAGAAFGHTFDKKDDGYISGTALRMYQRFSSEEVAQMTFFVAAFSMLAKIAKADGKVTEKEIASIEAFMAKDLHLDPQGRQSAISIFRQALKSPETFESFAMQFYRAFYNQPRIIELMLDILLRVSTADGDLSNAQENLILSAVKIFNVSESDYTLIKSRYVKQTDKAYAVLNCQPGVSNEVLKKQYRKLVSEYHPDKIQAKGLPDEFVKFANDKFIEIQEAYNTIRSERNIS</sequence>
<protein>
    <submittedName>
        <fullName evidence="2">DjlA</fullName>
    </submittedName>
</protein>